<evidence type="ECO:0000313" key="2">
    <source>
        <dbReference type="Proteomes" id="UP000805193"/>
    </source>
</evidence>
<dbReference type="Proteomes" id="UP000805193">
    <property type="component" value="Unassembled WGS sequence"/>
</dbReference>
<protein>
    <submittedName>
        <fullName evidence="1">Uncharacterized protein</fullName>
    </submittedName>
</protein>
<evidence type="ECO:0000313" key="1">
    <source>
        <dbReference type="EMBL" id="KAG0428301.1"/>
    </source>
</evidence>
<name>A0AC60Q3P0_IXOPE</name>
<dbReference type="EMBL" id="JABSTQ010009541">
    <property type="protein sequence ID" value="KAG0428301.1"/>
    <property type="molecule type" value="Genomic_DNA"/>
</dbReference>
<reference evidence="1 2" key="1">
    <citation type="journal article" date="2020" name="Cell">
        <title>Large-Scale Comparative Analyses of Tick Genomes Elucidate Their Genetic Diversity and Vector Capacities.</title>
        <authorList>
            <consortium name="Tick Genome and Microbiome Consortium (TIGMIC)"/>
            <person name="Jia N."/>
            <person name="Wang J."/>
            <person name="Shi W."/>
            <person name="Du L."/>
            <person name="Sun Y."/>
            <person name="Zhan W."/>
            <person name="Jiang J.F."/>
            <person name="Wang Q."/>
            <person name="Zhang B."/>
            <person name="Ji P."/>
            <person name="Bell-Sakyi L."/>
            <person name="Cui X.M."/>
            <person name="Yuan T.T."/>
            <person name="Jiang B.G."/>
            <person name="Yang W.F."/>
            <person name="Lam T.T."/>
            <person name="Chang Q.C."/>
            <person name="Ding S.J."/>
            <person name="Wang X.J."/>
            <person name="Zhu J.G."/>
            <person name="Ruan X.D."/>
            <person name="Zhao L."/>
            <person name="Wei J.T."/>
            <person name="Ye R.Z."/>
            <person name="Que T.C."/>
            <person name="Du C.H."/>
            <person name="Zhou Y.H."/>
            <person name="Cheng J.X."/>
            <person name="Dai P.F."/>
            <person name="Guo W.B."/>
            <person name="Han X.H."/>
            <person name="Huang E.J."/>
            <person name="Li L.F."/>
            <person name="Wei W."/>
            <person name="Gao Y.C."/>
            <person name="Liu J.Z."/>
            <person name="Shao H.Z."/>
            <person name="Wang X."/>
            <person name="Wang C.C."/>
            <person name="Yang T.C."/>
            <person name="Huo Q.B."/>
            <person name="Li W."/>
            <person name="Chen H.Y."/>
            <person name="Chen S.E."/>
            <person name="Zhou L.G."/>
            <person name="Ni X.B."/>
            <person name="Tian J.H."/>
            <person name="Sheng Y."/>
            <person name="Liu T."/>
            <person name="Pan Y.S."/>
            <person name="Xia L.Y."/>
            <person name="Li J."/>
            <person name="Zhao F."/>
            <person name="Cao W.C."/>
        </authorList>
    </citation>
    <scope>NUCLEOTIDE SEQUENCE [LARGE SCALE GENOMIC DNA]</scope>
    <source>
        <strain evidence="1">Iper-2018</strain>
    </source>
</reference>
<organism evidence="1 2">
    <name type="scientific">Ixodes persulcatus</name>
    <name type="common">Taiga tick</name>
    <dbReference type="NCBI Taxonomy" id="34615"/>
    <lineage>
        <taxon>Eukaryota</taxon>
        <taxon>Metazoa</taxon>
        <taxon>Ecdysozoa</taxon>
        <taxon>Arthropoda</taxon>
        <taxon>Chelicerata</taxon>
        <taxon>Arachnida</taxon>
        <taxon>Acari</taxon>
        <taxon>Parasitiformes</taxon>
        <taxon>Ixodida</taxon>
        <taxon>Ixodoidea</taxon>
        <taxon>Ixodidae</taxon>
        <taxon>Ixodinae</taxon>
        <taxon>Ixodes</taxon>
    </lineage>
</organism>
<comment type="caution">
    <text evidence="1">The sequence shown here is derived from an EMBL/GenBank/DDBJ whole genome shotgun (WGS) entry which is preliminary data.</text>
</comment>
<accession>A0AC60Q3P0</accession>
<proteinExistence type="predicted"/>
<keyword evidence="2" id="KW-1185">Reference proteome</keyword>
<gene>
    <name evidence="1" type="ORF">HPB47_024704</name>
</gene>
<sequence>MSAFLAMKRRTNWLPTLCSYLLLLYSFRPRLTQKLQSKPGYSIDIRFQELQRMTRLPWHAAGIIIELIRSKKMAGRAVLFAGPPGTGKTAIALAIAQELGTKVPFCPMVGSEVYSSEVKKTEVLMENFRRAIGLRIKETKEVYEGEVTELTPCETENPMGGYGKTVSHVIIGLKTAKGTKQLKLDPTIYESLQREKVEVGDVIYIEANSGAVKRQGRSDAYATEFDLEAEEYVPLPKGDVHKKKDVIQDVTLHDLDVANARPQGGQDILSMMGQLMKPRKTEITDMFARPSLISWCWCRTTKILDTTQFLALFFFIGLCRFLHLQTATVKNSCGPDNIDRHATPDYSSPLPEPERQWYRDKLCMDGVALDDLCTVNKACWSSDVKLLPPTSMAHLVIYLVFSPRQKEINKVVNKYIDQGIAELVPGVLFIDEVHMLDIECFTYLHRALESSIAPIVIFATNRGRCTIRLALLYLLIIPRCAGDGGSGRNTLLRLQLRAFLVIQILRIRAQTEGIEVDEESLQELGEIGTRTTLRYAAQLLSPSSLLAKVNGRTSIRKDDVREVSDLFHDAKSSAKILAENNDKYMK</sequence>